<feature type="domain" description="Glycosyltransferase subfamily 4-like N-terminal" evidence="3">
    <location>
        <begin position="16"/>
        <end position="161"/>
    </location>
</feature>
<evidence type="ECO:0000313" key="4">
    <source>
        <dbReference type="EMBL" id="OGM31304.1"/>
    </source>
</evidence>
<proteinExistence type="predicted"/>
<dbReference type="GO" id="GO:0009103">
    <property type="term" value="P:lipopolysaccharide biosynthetic process"/>
    <property type="evidence" value="ECO:0007669"/>
    <property type="project" value="TreeGrafter"/>
</dbReference>
<dbReference type="InterPro" id="IPR001296">
    <property type="entry name" value="Glyco_trans_1"/>
</dbReference>
<gene>
    <name evidence="4" type="ORF">A2803_03875</name>
</gene>
<name>A0A1F7YVW1_9BACT</name>
<comment type="caution">
    <text evidence="4">The sequence shown here is derived from an EMBL/GenBank/DDBJ whole genome shotgun (WGS) entry which is preliminary data.</text>
</comment>
<organism evidence="4 5">
    <name type="scientific">Candidatus Woesebacteria bacterium RIFCSPHIGHO2_01_FULL_44_21</name>
    <dbReference type="NCBI Taxonomy" id="1802503"/>
    <lineage>
        <taxon>Bacteria</taxon>
        <taxon>Candidatus Woeseibacteriota</taxon>
    </lineage>
</organism>
<evidence type="ECO:0000259" key="2">
    <source>
        <dbReference type="Pfam" id="PF00534"/>
    </source>
</evidence>
<dbReference type="PANTHER" id="PTHR46401:SF2">
    <property type="entry name" value="GLYCOSYLTRANSFERASE WBBK-RELATED"/>
    <property type="match status" value="1"/>
</dbReference>
<dbReference type="Gene3D" id="3.40.50.2000">
    <property type="entry name" value="Glycogen Phosphorylase B"/>
    <property type="match status" value="2"/>
</dbReference>
<protein>
    <submittedName>
        <fullName evidence="4">Uncharacterized protein</fullName>
    </submittedName>
</protein>
<dbReference type="Pfam" id="PF00534">
    <property type="entry name" value="Glycos_transf_1"/>
    <property type="match status" value="1"/>
</dbReference>
<dbReference type="CDD" id="cd03809">
    <property type="entry name" value="GT4_MtfB-like"/>
    <property type="match status" value="1"/>
</dbReference>
<dbReference type="Proteomes" id="UP000178870">
    <property type="component" value="Unassembled WGS sequence"/>
</dbReference>
<accession>A0A1F7YVW1</accession>
<reference evidence="4 5" key="1">
    <citation type="journal article" date="2016" name="Nat. Commun.">
        <title>Thousands of microbial genomes shed light on interconnected biogeochemical processes in an aquifer system.</title>
        <authorList>
            <person name="Anantharaman K."/>
            <person name="Brown C.T."/>
            <person name="Hug L.A."/>
            <person name="Sharon I."/>
            <person name="Castelle C.J."/>
            <person name="Probst A.J."/>
            <person name="Thomas B.C."/>
            <person name="Singh A."/>
            <person name="Wilkins M.J."/>
            <person name="Karaoz U."/>
            <person name="Brodie E.L."/>
            <person name="Williams K.H."/>
            <person name="Hubbard S.S."/>
            <person name="Banfield J.F."/>
        </authorList>
    </citation>
    <scope>NUCLEOTIDE SEQUENCE [LARGE SCALE GENOMIC DNA]</scope>
</reference>
<dbReference type="InterPro" id="IPR028098">
    <property type="entry name" value="Glyco_trans_4-like_N"/>
</dbReference>
<evidence type="ECO:0000259" key="3">
    <source>
        <dbReference type="Pfam" id="PF13439"/>
    </source>
</evidence>
<evidence type="ECO:0000313" key="5">
    <source>
        <dbReference type="Proteomes" id="UP000178870"/>
    </source>
</evidence>
<dbReference type="SUPFAM" id="SSF53756">
    <property type="entry name" value="UDP-Glycosyltransferase/glycogen phosphorylase"/>
    <property type="match status" value="1"/>
</dbReference>
<dbReference type="EMBL" id="MGGP01000028">
    <property type="protein sequence ID" value="OGM31304.1"/>
    <property type="molecule type" value="Genomic_DNA"/>
</dbReference>
<evidence type="ECO:0000256" key="1">
    <source>
        <dbReference type="ARBA" id="ARBA00022679"/>
    </source>
</evidence>
<dbReference type="Pfam" id="PF13439">
    <property type="entry name" value="Glyco_transf_4"/>
    <property type="match status" value="1"/>
</dbReference>
<keyword evidence="1" id="KW-0808">Transferase</keyword>
<sequence length="359" mass="40996">MKVAVDKHIYTRSPNSGMGVYIQKVVRALEKDKNISVVLLDYRGRKEDSLWNKVYNLLYEQFAISWKYTREVTKKRVGVFFSPNPPVPIFLNRPIVLTIPDLSFYYDQSMNKIIKAYLFFVYFLSARKAKLITTFSESSRKDIVRILRVAPNKVEVTPLGVRKISSKLNSREVLKKFGIGKRYILSVPGTFIPRKNMIDLVKAYKNLDEKIREKYLLVLVGNNKDNYYENFAKIVKKSKLTKNVVFTGYVSEGELVALYKGAVVFAFPSLHEGFGLPPLEAMSLGTPTIVYNRSSLPEVVGDASILVNNSKELRSALVETIKKSDLRRSLSVRGLKQSRKFSWNKATKNIINIIKSGNE</sequence>
<dbReference type="PANTHER" id="PTHR46401">
    <property type="entry name" value="GLYCOSYLTRANSFERASE WBBK-RELATED"/>
    <property type="match status" value="1"/>
</dbReference>
<feature type="domain" description="Glycosyl transferase family 1" evidence="2">
    <location>
        <begin position="175"/>
        <end position="332"/>
    </location>
</feature>
<dbReference type="GO" id="GO:0016757">
    <property type="term" value="F:glycosyltransferase activity"/>
    <property type="evidence" value="ECO:0007669"/>
    <property type="project" value="InterPro"/>
</dbReference>
<dbReference type="AlphaFoldDB" id="A0A1F7YVW1"/>